<keyword evidence="5" id="KW-1185">Reference proteome</keyword>
<protein>
    <submittedName>
        <fullName evidence="4">DUF1570 domain-containing protein</fullName>
    </submittedName>
</protein>
<feature type="chain" id="PRO_5037538316" evidence="2">
    <location>
        <begin position="32"/>
        <end position="556"/>
    </location>
</feature>
<dbReference type="RefSeq" id="WP_207870737.1">
    <property type="nucleotide sequence ID" value="NZ_CP062222.1"/>
</dbReference>
<feature type="region of interest" description="Disordered" evidence="1">
    <location>
        <begin position="516"/>
        <end position="556"/>
    </location>
</feature>
<dbReference type="InterPro" id="IPR011464">
    <property type="entry name" value="DUF1570"/>
</dbReference>
<feature type="compositionally biased region" description="Basic and acidic residues" evidence="1">
    <location>
        <begin position="320"/>
        <end position="333"/>
    </location>
</feature>
<organism evidence="4 5">
    <name type="scientific">Brevundimonas goettingensis</name>
    <dbReference type="NCBI Taxonomy" id="2774190"/>
    <lineage>
        <taxon>Bacteria</taxon>
        <taxon>Pseudomonadati</taxon>
        <taxon>Pseudomonadota</taxon>
        <taxon>Alphaproteobacteria</taxon>
        <taxon>Caulobacterales</taxon>
        <taxon>Caulobacteraceae</taxon>
        <taxon>Brevundimonas</taxon>
    </lineage>
</organism>
<evidence type="ECO:0000256" key="1">
    <source>
        <dbReference type="SAM" id="MobiDB-lite"/>
    </source>
</evidence>
<evidence type="ECO:0000259" key="3">
    <source>
        <dbReference type="Pfam" id="PF07607"/>
    </source>
</evidence>
<dbReference type="Pfam" id="PF07607">
    <property type="entry name" value="DUF1570"/>
    <property type="match status" value="1"/>
</dbReference>
<evidence type="ECO:0000313" key="4">
    <source>
        <dbReference type="EMBL" id="QTC91559.1"/>
    </source>
</evidence>
<keyword evidence="2" id="KW-0732">Signal</keyword>
<dbReference type="KEGG" id="bgoe:IFJ75_01060"/>
<feature type="signal peptide" evidence="2">
    <location>
        <begin position="1"/>
        <end position="31"/>
    </location>
</feature>
<accession>A0A975C1Z5</accession>
<dbReference type="EMBL" id="CP062222">
    <property type="protein sequence ID" value="QTC91559.1"/>
    <property type="molecule type" value="Genomic_DNA"/>
</dbReference>
<dbReference type="AlphaFoldDB" id="A0A975C1Z5"/>
<evidence type="ECO:0000256" key="2">
    <source>
        <dbReference type="SAM" id="SignalP"/>
    </source>
</evidence>
<sequence>MSESIRTRLRPVLACAASAAALLAMAAPAHAEWLRAETTHFVIYGDTNRGELQRYAQKLERFDALLRTYYPIRVDHEIPKLDIVLANGGSDMDRMSPGISSSVAGFYAPDSGRIFAVVNTRSEMDDVVIFHEYAHHFMFQMTSVAYPSWFVEGFAEYYAQADVRRDHIRIGGISQGRMNSLTGGSNTWAPTDDVLRWRLSRSGRYRGFDYYAQSWALAHYMFSDPDRTKKLGQYLALVGAGTETGQALQTSFGRTPAQLQDDLRRYLSGAIPVLSPQIQLPDAEVSITALPASWDRLVWFDFRLDRAPYTPRELGADATQDQRRVAAERQKEAEEEQRHLIRDATAAGDQFATDRMGILVKARAQNLAGSSSDAFETLEPLLTADSKDSIALRLGGQFLLDMANKETDATLKAGMMRQVRSYLSRALDADPLDFRTYLALDDSRKTASGYPNDNDLSTLQIAATLAPQSSDARLRTARAYMAHGLPALAIVMLTPVANDPHGGSGQTAVRALLAQARAAMGLSPTEDAPPPEEEGDDEGSGEGSSEGSGAASSEAG</sequence>
<dbReference type="Proteomes" id="UP000663918">
    <property type="component" value="Chromosome"/>
</dbReference>
<name>A0A975C1Z5_9CAUL</name>
<gene>
    <name evidence="4" type="ORF">IFJ75_01060</name>
</gene>
<feature type="domain" description="DUF1570" evidence="3">
    <location>
        <begin position="129"/>
        <end position="224"/>
    </location>
</feature>
<feature type="compositionally biased region" description="Acidic residues" evidence="1">
    <location>
        <begin position="529"/>
        <end position="540"/>
    </location>
</feature>
<evidence type="ECO:0000313" key="5">
    <source>
        <dbReference type="Proteomes" id="UP000663918"/>
    </source>
</evidence>
<feature type="compositionally biased region" description="Low complexity" evidence="1">
    <location>
        <begin position="547"/>
        <end position="556"/>
    </location>
</feature>
<reference evidence="4" key="1">
    <citation type="submission" date="2020-09" db="EMBL/GenBank/DDBJ databases">
        <title>Brevundimonas sp. LVF2 isolated from a puddle in Goettingen, Germany.</title>
        <authorList>
            <person name="Friedrich I."/>
            <person name="Klassen A."/>
            <person name="Hannes N."/>
            <person name="Schneider D."/>
            <person name="Hertel R."/>
            <person name="Daniel R."/>
        </authorList>
    </citation>
    <scope>NUCLEOTIDE SEQUENCE</scope>
    <source>
        <strain evidence="4">LVF2</strain>
    </source>
</reference>
<feature type="region of interest" description="Disordered" evidence="1">
    <location>
        <begin position="313"/>
        <end position="333"/>
    </location>
</feature>
<proteinExistence type="predicted"/>